<evidence type="ECO:0000313" key="2">
    <source>
        <dbReference type="EMBL" id="KAJ3835359.1"/>
    </source>
</evidence>
<dbReference type="EMBL" id="MU806419">
    <property type="protein sequence ID" value="KAJ3835359.1"/>
    <property type="molecule type" value="Genomic_DNA"/>
</dbReference>
<accession>A0AA38P318</accession>
<organism evidence="2 3">
    <name type="scientific">Lentinula raphanica</name>
    <dbReference type="NCBI Taxonomy" id="153919"/>
    <lineage>
        <taxon>Eukaryota</taxon>
        <taxon>Fungi</taxon>
        <taxon>Dikarya</taxon>
        <taxon>Basidiomycota</taxon>
        <taxon>Agaricomycotina</taxon>
        <taxon>Agaricomycetes</taxon>
        <taxon>Agaricomycetidae</taxon>
        <taxon>Agaricales</taxon>
        <taxon>Marasmiineae</taxon>
        <taxon>Omphalotaceae</taxon>
        <taxon>Lentinula</taxon>
    </lineage>
</organism>
<dbReference type="AlphaFoldDB" id="A0AA38P318"/>
<evidence type="ECO:0000313" key="3">
    <source>
        <dbReference type="Proteomes" id="UP001163846"/>
    </source>
</evidence>
<feature type="region of interest" description="Disordered" evidence="1">
    <location>
        <begin position="289"/>
        <end position="312"/>
    </location>
</feature>
<evidence type="ECO:0000256" key="1">
    <source>
        <dbReference type="SAM" id="MobiDB-lite"/>
    </source>
</evidence>
<comment type="caution">
    <text evidence="2">The sequence shown here is derived from an EMBL/GenBank/DDBJ whole genome shotgun (WGS) entry which is preliminary data.</text>
</comment>
<name>A0AA38P318_9AGAR</name>
<dbReference type="Proteomes" id="UP001163846">
    <property type="component" value="Unassembled WGS sequence"/>
</dbReference>
<proteinExistence type="predicted"/>
<keyword evidence="3" id="KW-1185">Reference proteome</keyword>
<reference evidence="2" key="1">
    <citation type="submission" date="2022-08" db="EMBL/GenBank/DDBJ databases">
        <authorList>
            <consortium name="DOE Joint Genome Institute"/>
            <person name="Min B."/>
            <person name="Riley R."/>
            <person name="Sierra-Patev S."/>
            <person name="Naranjo-Ortiz M."/>
            <person name="Looney B."/>
            <person name="Konkel Z."/>
            <person name="Slot J.C."/>
            <person name="Sakamoto Y."/>
            <person name="Steenwyk J.L."/>
            <person name="Rokas A."/>
            <person name="Carro J."/>
            <person name="Camarero S."/>
            <person name="Ferreira P."/>
            <person name="Molpeceres G."/>
            <person name="Ruiz-Duenas F.J."/>
            <person name="Serrano A."/>
            <person name="Henrissat B."/>
            <person name="Drula E."/>
            <person name="Hughes K.W."/>
            <person name="Mata J.L."/>
            <person name="Ishikawa N.K."/>
            <person name="Vargas-Isla R."/>
            <person name="Ushijima S."/>
            <person name="Smith C.A."/>
            <person name="Ahrendt S."/>
            <person name="Andreopoulos W."/>
            <person name="He G."/>
            <person name="Labutti K."/>
            <person name="Lipzen A."/>
            <person name="Ng V."/>
            <person name="Sandor L."/>
            <person name="Barry K."/>
            <person name="Martinez A.T."/>
            <person name="Xiao Y."/>
            <person name="Gibbons J.G."/>
            <person name="Terashima K."/>
            <person name="Hibbett D.S."/>
            <person name="Grigoriev I.V."/>
        </authorList>
    </citation>
    <scope>NUCLEOTIDE SEQUENCE</scope>
    <source>
        <strain evidence="2">TFB9207</strain>
    </source>
</reference>
<gene>
    <name evidence="2" type="ORF">F5878DRAFT_663939</name>
</gene>
<sequence>MHEDSPHMLPASRTMTDGSTDSGVVATPLVMPNHSTHSSLSYDLSSGNTGNGFDSSLMSMTVHEQDEVRLFCEKVRNFFNLDDSQCIRLKQHILINPEGPIGVMKEHIWMHADTISMFSSLKTALADQAGIHELVKNANAKFSAKFELIKEHREILQAIGKECFIDPARTSFHDVHLTIQKMVESQPTVYGLGDLVGNPAALKALRDYAKDAAKNAGQQLRTQLLISVKGEDSPRRGVKLPMTLEEFTWKIVDGWRSGGLGSNNGVDYQCRFAVMRKFTYSIWDGNDLDEDVENTSEEPPSKRKRGGRSSKENSFWGKFSSFLEMHIGKNGSNLKTEGWSIFLANCVREDWRRFGKDEGRLQALPVTMTLQSDSQPALTAQQDSANRTMSVLEDTHSLSPGILSGNVLNTTAQVAANGYTSNRSVATHIDLLS</sequence>
<protein>
    <submittedName>
        <fullName evidence="2">Uncharacterized protein</fullName>
    </submittedName>
</protein>
<feature type="region of interest" description="Disordered" evidence="1">
    <location>
        <begin position="1"/>
        <end position="20"/>
    </location>
</feature>